<feature type="non-terminal residue" evidence="2">
    <location>
        <position position="459"/>
    </location>
</feature>
<dbReference type="EMBL" id="CAMAPF010000016">
    <property type="protein sequence ID" value="CAH9069744.1"/>
    <property type="molecule type" value="Genomic_DNA"/>
</dbReference>
<accession>A0AAV0CA80</accession>
<protein>
    <recommendedName>
        <fullName evidence="4">Ubiquitin-like protease family profile domain-containing protein</fullName>
    </recommendedName>
</protein>
<proteinExistence type="predicted"/>
<evidence type="ECO:0000313" key="2">
    <source>
        <dbReference type="EMBL" id="CAH9069744.1"/>
    </source>
</evidence>
<dbReference type="Proteomes" id="UP001152523">
    <property type="component" value="Unassembled WGS sequence"/>
</dbReference>
<gene>
    <name evidence="2" type="ORF">CEPIT_LOCUS3194</name>
</gene>
<reference evidence="2" key="1">
    <citation type="submission" date="2022-07" db="EMBL/GenBank/DDBJ databases">
        <authorList>
            <person name="Macas J."/>
            <person name="Novak P."/>
            <person name="Neumann P."/>
        </authorList>
    </citation>
    <scope>NUCLEOTIDE SEQUENCE</scope>
</reference>
<sequence>MMVYVDRVVLYQRSIDRKVPVIIGWNAMLLREREIVEIEAGGFGLGYVDDEPLQLTDRDGVIADSGSGDEHHKLYVKMFAAKASDVAKNVVSIIAMASENPACLMEQESLMKLKEACEKLIALAQNRENAQQEKENSGVRVEPEGNGADLNDDDFWNDPKNLAILETAEKNVGKVGMTKKNTPSLPSFSIGLTQEERDGDVRRQGMEEIGRSLDTDKAAKVDAVCTEKVQDKVERAVVRTRRETKVTDVCKSPFIRRPIDALQMCTSMVKRIMAWMLDTEQCRRDEILFQYEEFAVAREDMLSLGENKHISAYVLDVWSVMLNGRESLRSTDSPCRMFARAYECLHSWVGEETPEAERLSLLYDAMEFGLAGLPADIDLENVELFFFPIMQPRHCYVICFNVMNQQMEILDASKSTLNVAQKYGEMPNIMRDLFVQYMTVVGFGNKVKGLKTAKVKKVA</sequence>
<feature type="region of interest" description="Disordered" evidence="1">
    <location>
        <begin position="128"/>
        <end position="153"/>
    </location>
</feature>
<evidence type="ECO:0008006" key="4">
    <source>
        <dbReference type="Google" id="ProtNLM"/>
    </source>
</evidence>
<dbReference type="AlphaFoldDB" id="A0AAV0CA80"/>
<dbReference type="InterPro" id="IPR038765">
    <property type="entry name" value="Papain-like_cys_pep_sf"/>
</dbReference>
<comment type="caution">
    <text evidence="2">The sequence shown here is derived from an EMBL/GenBank/DDBJ whole genome shotgun (WGS) entry which is preliminary data.</text>
</comment>
<keyword evidence="3" id="KW-1185">Reference proteome</keyword>
<dbReference type="Gene3D" id="3.40.395.10">
    <property type="entry name" value="Adenoviral Proteinase, Chain A"/>
    <property type="match status" value="1"/>
</dbReference>
<dbReference type="SUPFAM" id="SSF54001">
    <property type="entry name" value="Cysteine proteinases"/>
    <property type="match status" value="1"/>
</dbReference>
<name>A0AAV0CA80_9ASTE</name>
<evidence type="ECO:0000256" key="1">
    <source>
        <dbReference type="SAM" id="MobiDB-lite"/>
    </source>
</evidence>
<evidence type="ECO:0000313" key="3">
    <source>
        <dbReference type="Proteomes" id="UP001152523"/>
    </source>
</evidence>
<organism evidence="2 3">
    <name type="scientific">Cuscuta epithymum</name>
    <dbReference type="NCBI Taxonomy" id="186058"/>
    <lineage>
        <taxon>Eukaryota</taxon>
        <taxon>Viridiplantae</taxon>
        <taxon>Streptophyta</taxon>
        <taxon>Embryophyta</taxon>
        <taxon>Tracheophyta</taxon>
        <taxon>Spermatophyta</taxon>
        <taxon>Magnoliopsida</taxon>
        <taxon>eudicotyledons</taxon>
        <taxon>Gunneridae</taxon>
        <taxon>Pentapetalae</taxon>
        <taxon>asterids</taxon>
        <taxon>lamiids</taxon>
        <taxon>Solanales</taxon>
        <taxon>Convolvulaceae</taxon>
        <taxon>Cuscuteae</taxon>
        <taxon>Cuscuta</taxon>
        <taxon>Cuscuta subgen. Cuscuta</taxon>
    </lineage>
</organism>
<feature type="compositionally biased region" description="Basic and acidic residues" evidence="1">
    <location>
        <begin position="130"/>
        <end position="143"/>
    </location>
</feature>